<dbReference type="InterPro" id="IPR045694">
    <property type="entry name" value="DUF6058"/>
</dbReference>
<dbReference type="Pfam" id="PF19531">
    <property type="entry name" value="DUF6058"/>
    <property type="match status" value="1"/>
</dbReference>
<reference evidence="1 2" key="1">
    <citation type="journal article" date="2017" name="Antonie Van Leeuwenhoek">
        <title>Rhizobium rhizosphaerae sp. nov., a novel species isolated from rice rhizosphere.</title>
        <authorList>
            <person name="Zhao J.J."/>
            <person name="Zhang J."/>
            <person name="Zhang R.J."/>
            <person name="Zhang C.W."/>
            <person name="Yin H.Q."/>
            <person name="Zhang X.X."/>
        </authorList>
    </citation>
    <scope>NUCLEOTIDE SEQUENCE [LARGE SCALE GENOMIC DNA]</scope>
    <source>
        <strain evidence="1 2">BSs20135</strain>
    </source>
</reference>
<name>K6ZAC0_9ALTE</name>
<dbReference type="OrthoDB" id="7840905at2"/>
<dbReference type="eggNOG" id="COG0436">
    <property type="taxonomic scope" value="Bacteria"/>
</dbReference>
<dbReference type="EMBL" id="BAEO01000052">
    <property type="protein sequence ID" value="GAC20375.1"/>
    <property type="molecule type" value="Genomic_DNA"/>
</dbReference>
<dbReference type="Proteomes" id="UP000006327">
    <property type="component" value="Unassembled WGS sequence"/>
</dbReference>
<comment type="caution">
    <text evidence="1">The sequence shown here is derived from an EMBL/GenBank/DDBJ whole genome shotgun (WGS) entry which is preliminary data.</text>
</comment>
<dbReference type="RefSeq" id="WP_007622251.1">
    <property type="nucleotide sequence ID" value="NZ_BAEO01000052.1"/>
</dbReference>
<dbReference type="AlphaFoldDB" id="K6ZAC0"/>
<dbReference type="STRING" id="493475.GARC_3417"/>
<keyword evidence="2" id="KW-1185">Reference proteome</keyword>
<proteinExistence type="predicted"/>
<evidence type="ECO:0000313" key="2">
    <source>
        <dbReference type="Proteomes" id="UP000006327"/>
    </source>
</evidence>
<organism evidence="1 2">
    <name type="scientific">Paraglaciecola arctica BSs20135</name>
    <dbReference type="NCBI Taxonomy" id="493475"/>
    <lineage>
        <taxon>Bacteria</taxon>
        <taxon>Pseudomonadati</taxon>
        <taxon>Pseudomonadota</taxon>
        <taxon>Gammaproteobacteria</taxon>
        <taxon>Alteromonadales</taxon>
        <taxon>Alteromonadaceae</taxon>
        <taxon>Paraglaciecola</taxon>
    </lineage>
</organism>
<accession>K6ZAC0</accession>
<sequence>MNDLQNYLDHHYQTSELFANTCAISPEELDILLSQQLIPAPSYNVISDKKCISQAFGELNSTGLRIEKYFHPGNKFWVTLAVETKTKVGSVQAHADLKERFKQNFAAELKILNCKIFPLQDSFTENGSIISDCLGARTDVAWDYFLKGVFSLCVADPSSVQSIATKEVLQEALITLTQNGVKTDFNMEEKNHILNLIDQYEQAAMPFSPVEYPTSSRKRLVEDLRAKLITD</sequence>
<evidence type="ECO:0000313" key="1">
    <source>
        <dbReference type="EMBL" id="GAC20375.1"/>
    </source>
</evidence>
<protein>
    <submittedName>
        <fullName evidence="1">Uncharacterized protein</fullName>
    </submittedName>
</protein>
<gene>
    <name evidence="1" type="ORF">GARC_3417</name>
</gene>